<keyword evidence="2" id="KW-1277">Toxin-antitoxin system</keyword>
<name>A0A5S5MCK1_9BACT</name>
<comment type="caution">
    <text evidence="9">The sequence shown here is derived from an EMBL/GenBank/DDBJ whole genome shotgun (WGS) entry which is preliminary data.</text>
</comment>
<gene>
    <name evidence="9" type="ORF">FIM25_15640</name>
</gene>
<dbReference type="EMBL" id="VDMB01000034">
    <property type="protein sequence ID" value="TYT73355.1"/>
    <property type="molecule type" value="Genomic_DNA"/>
</dbReference>
<sequence length="139" mass="15532">MMKRTVLDTDILIDAAKGIDTAVQCLFSLEKNTGVAISIITYMELVVGCRNKTELRSLDLFLKKFKVLPLDNSACGTALRLLKQYRLSHGLMIPDALIGATALTSDLPFISKNQKDFRFIPGLNLLPYPDSKKEEEIRT</sequence>
<evidence type="ECO:0000313" key="10">
    <source>
        <dbReference type="Proteomes" id="UP000321899"/>
    </source>
</evidence>
<reference evidence="9 10" key="1">
    <citation type="submission" date="2019-06" db="EMBL/GenBank/DDBJ databases">
        <title>Desulfobotulus mexicanus sp. nov., a novel sulfate-reducing bacterium isolated from the sediment of an alkaline crater lake in Mexico.</title>
        <authorList>
            <person name="Hirschler-Rea A."/>
        </authorList>
    </citation>
    <scope>NUCLEOTIDE SEQUENCE [LARGE SCALE GENOMIC DNA]</scope>
    <source>
        <strain evidence="9 10">PAR22N</strain>
    </source>
</reference>
<evidence type="ECO:0000256" key="4">
    <source>
        <dbReference type="ARBA" id="ARBA00022723"/>
    </source>
</evidence>
<keyword evidence="5" id="KW-0378">Hydrolase</keyword>
<evidence type="ECO:0000256" key="5">
    <source>
        <dbReference type="ARBA" id="ARBA00022801"/>
    </source>
</evidence>
<organism evidence="9 10">
    <name type="scientific">Desulfobotulus mexicanus</name>
    <dbReference type="NCBI Taxonomy" id="2586642"/>
    <lineage>
        <taxon>Bacteria</taxon>
        <taxon>Pseudomonadati</taxon>
        <taxon>Thermodesulfobacteriota</taxon>
        <taxon>Desulfobacteria</taxon>
        <taxon>Desulfobacterales</taxon>
        <taxon>Desulfobacteraceae</taxon>
        <taxon>Desulfobotulus</taxon>
    </lineage>
</organism>
<dbReference type="PANTHER" id="PTHR33653:SF1">
    <property type="entry name" value="RIBONUCLEASE VAPC2"/>
    <property type="match status" value="1"/>
</dbReference>
<dbReference type="GO" id="GO:0046872">
    <property type="term" value="F:metal ion binding"/>
    <property type="evidence" value="ECO:0007669"/>
    <property type="project" value="UniProtKB-KW"/>
</dbReference>
<comment type="similarity">
    <text evidence="7">Belongs to the PINc/VapC protein family.</text>
</comment>
<keyword evidence="6" id="KW-0460">Magnesium</keyword>
<proteinExistence type="inferred from homology"/>
<evidence type="ECO:0000259" key="8">
    <source>
        <dbReference type="Pfam" id="PF01850"/>
    </source>
</evidence>
<accession>A0A5S5MCK1</accession>
<dbReference type="InterPro" id="IPR029060">
    <property type="entry name" value="PIN-like_dom_sf"/>
</dbReference>
<evidence type="ECO:0000256" key="7">
    <source>
        <dbReference type="ARBA" id="ARBA00038093"/>
    </source>
</evidence>
<dbReference type="InterPro" id="IPR002716">
    <property type="entry name" value="PIN_dom"/>
</dbReference>
<dbReference type="SUPFAM" id="SSF88723">
    <property type="entry name" value="PIN domain-like"/>
    <property type="match status" value="1"/>
</dbReference>
<evidence type="ECO:0000256" key="3">
    <source>
        <dbReference type="ARBA" id="ARBA00022722"/>
    </source>
</evidence>
<dbReference type="PANTHER" id="PTHR33653">
    <property type="entry name" value="RIBONUCLEASE VAPC2"/>
    <property type="match status" value="1"/>
</dbReference>
<feature type="domain" description="PIN" evidence="8">
    <location>
        <begin position="6"/>
        <end position="118"/>
    </location>
</feature>
<dbReference type="GO" id="GO:0004518">
    <property type="term" value="F:nuclease activity"/>
    <property type="evidence" value="ECO:0007669"/>
    <property type="project" value="UniProtKB-KW"/>
</dbReference>
<dbReference type="CDD" id="cd18741">
    <property type="entry name" value="PIN_VapC4-5_FitB-like"/>
    <property type="match status" value="1"/>
</dbReference>
<evidence type="ECO:0000313" key="9">
    <source>
        <dbReference type="EMBL" id="TYT73355.1"/>
    </source>
</evidence>
<keyword evidence="4" id="KW-0479">Metal-binding</keyword>
<dbReference type="OrthoDB" id="532510at2"/>
<dbReference type="Proteomes" id="UP000321899">
    <property type="component" value="Unassembled WGS sequence"/>
</dbReference>
<evidence type="ECO:0000256" key="2">
    <source>
        <dbReference type="ARBA" id="ARBA00022649"/>
    </source>
</evidence>
<evidence type="ECO:0000256" key="1">
    <source>
        <dbReference type="ARBA" id="ARBA00001946"/>
    </source>
</evidence>
<protein>
    <submittedName>
        <fullName evidence="9">Type II toxin-antitoxin system VapC family toxin</fullName>
    </submittedName>
</protein>
<dbReference type="Gene3D" id="3.40.50.1010">
    <property type="entry name" value="5'-nuclease"/>
    <property type="match status" value="1"/>
</dbReference>
<dbReference type="GO" id="GO:0016787">
    <property type="term" value="F:hydrolase activity"/>
    <property type="evidence" value="ECO:0007669"/>
    <property type="project" value="UniProtKB-KW"/>
</dbReference>
<keyword evidence="10" id="KW-1185">Reference proteome</keyword>
<dbReference type="AlphaFoldDB" id="A0A5S5MCK1"/>
<keyword evidence="3" id="KW-0540">Nuclease</keyword>
<dbReference type="InterPro" id="IPR050556">
    <property type="entry name" value="Type_II_TA_system_RNase"/>
</dbReference>
<dbReference type="Pfam" id="PF01850">
    <property type="entry name" value="PIN"/>
    <property type="match status" value="1"/>
</dbReference>
<comment type="cofactor">
    <cofactor evidence="1">
        <name>Mg(2+)</name>
        <dbReference type="ChEBI" id="CHEBI:18420"/>
    </cofactor>
</comment>
<evidence type="ECO:0000256" key="6">
    <source>
        <dbReference type="ARBA" id="ARBA00022842"/>
    </source>
</evidence>